<sequence>MNIYNVSGIVKTALPQACTPIYIKTGFRKTGIYPLNVNIFTEQDFTPSYATDRPNPDPESTVQNEVGPIIPENDRPEAGCSKDSVSTFSVLSPADTGAPMISAEDVGPLTPEDVRPLKKPESRKKIGENRRWKKGTTTILTDSPNLKALKEKKESLETKKLKYKKEEMKGNRKSWPKIGRSS</sequence>
<protein>
    <submittedName>
        <fullName evidence="2">Uncharacterized protein</fullName>
    </submittedName>
</protein>
<evidence type="ECO:0000256" key="1">
    <source>
        <dbReference type="SAM" id="MobiDB-lite"/>
    </source>
</evidence>
<dbReference type="AlphaFoldDB" id="A0A4Y2IGN2"/>
<proteinExistence type="predicted"/>
<feature type="compositionally biased region" description="Polar residues" evidence="1">
    <location>
        <begin position="135"/>
        <end position="144"/>
    </location>
</feature>
<dbReference type="Proteomes" id="UP000499080">
    <property type="component" value="Unassembled WGS sequence"/>
</dbReference>
<evidence type="ECO:0000313" key="2">
    <source>
        <dbReference type="EMBL" id="GBM76720.1"/>
    </source>
</evidence>
<keyword evidence="3" id="KW-1185">Reference proteome</keyword>
<dbReference type="OrthoDB" id="4327074at2759"/>
<gene>
    <name evidence="2" type="ORF">AVEN_10937_1</name>
</gene>
<evidence type="ECO:0000313" key="3">
    <source>
        <dbReference type="Proteomes" id="UP000499080"/>
    </source>
</evidence>
<reference evidence="2 3" key="1">
    <citation type="journal article" date="2019" name="Sci. Rep.">
        <title>Orb-weaving spider Araneus ventricosus genome elucidates the spidroin gene catalogue.</title>
        <authorList>
            <person name="Kono N."/>
            <person name="Nakamura H."/>
            <person name="Ohtoshi R."/>
            <person name="Moran D.A.P."/>
            <person name="Shinohara A."/>
            <person name="Yoshida Y."/>
            <person name="Fujiwara M."/>
            <person name="Mori M."/>
            <person name="Tomita M."/>
            <person name="Arakawa K."/>
        </authorList>
    </citation>
    <scope>NUCLEOTIDE SEQUENCE [LARGE SCALE GENOMIC DNA]</scope>
</reference>
<feature type="compositionally biased region" description="Basic and acidic residues" evidence="1">
    <location>
        <begin position="112"/>
        <end position="130"/>
    </location>
</feature>
<comment type="caution">
    <text evidence="2">The sequence shown here is derived from an EMBL/GenBank/DDBJ whole genome shotgun (WGS) entry which is preliminary data.</text>
</comment>
<name>A0A4Y2IGN2_ARAVE</name>
<accession>A0A4Y2IGN2</accession>
<feature type="region of interest" description="Disordered" evidence="1">
    <location>
        <begin position="91"/>
        <end position="153"/>
    </location>
</feature>
<dbReference type="EMBL" id="BGPR01002642">
    <property type="protein sequence ID" value="GBM76720.1"/>
    <property type="molecule type" value="Genomic_DNA"/>
</dbReference>
<organism evidence="2 3">
    <name type="scientific">Araneus ventricosus</name>
    <name type="common">Orbweaver spider</name>
    <name type="synonym">Epeira ventricosa</name>
    <dbReference type="NCBI Taxonomy" id="182803"/>
    <lineage>
        <taxon>Eukaryota</taxon>
        <taxon>Metazoa</taxon>
        <taxon>Ecdysozoa</taxon>
        <taxon>Arthropoda</taxon>
        <taxon>Chelicerata</taxon>
        <taxon>Arachnida</taxon>
        <taxon>Araneae</taxon>
        <taxon>Araneomorphae</taxon>
        <taxon>Entelegynae</taxon>
        <taxon>Araneoidea</taxon>
        <taxon>Araneidae</taxon>
        <taxon>Araneus</taxon>
    </lineage>
</organism>
<feature type="region of interest" description="Disordered" evidence="1">
    <location>
        <begin position="163"/>
        <end position="182"/>
    </location>
</feature>